<feature type="transmembrane region" description="Helical" evidence="6">
    <location>
        <begin position="431"/>
        <end position="450"/>
    </location>
</feature>
<dbReference type="AlphaFoldDB" id="C7YVJ0"/>
<dbReference type="EMBL" id="GG698901">
    <property type="protein sequence ID" value="EEU43803.1"/>
    <property type="molecule type" value="Genomic_DNA"/>
</dbReference>
<feature type="transmembrane region" description="Helical" evidence="6">
    <location>
        <begin position="199"/>
        <end position="218"/>
    </location>
</feature>
<dbReference type="PANTHER" id="PTHR23502:SF20">
    <property type="entry name" value="TRANSPORTER, PUTATIVE (AFU_ORTHOLOGUE AFUA_6G13880)-RELATED"/>
    <property type="match status" value="1"/>
</dbReference>
<evidence type="ECO:0000313" key="8">
    <source>
        <dbReference type="EMBL" id="EEU43803.1"/>
    </source>
</evidence>
<dbReference type="KEGG" id="nhe:NECHADRAFT_89568"/>
<sequence length="493" mass="52669">MAFGILEIAANQPSPPGTALLKNVSPSASPADPLNMSRIRKELYFAALIYGACVTGVVGPVLVPVFSIVAAAFQINLTQVTLLNGSLVMALGVSAYVCGPLTTLWGRRLVFLFTTLIMVFGCVWAGSAKSYNSLLGARIFQGLGMGTFFSVAGTASINDVFFIHQRGSRAGLWNFAVIVSVNAAPVISGYVITGLSWQWSFRLLAISFALAFVFSFFLMPETLFDRDSVVTGVEPSIFVSGHLEAKRPDSPAPGTLGSVGDHVQMQPVTQLIPILLRPLGLPRHPAIVWACAMWSVTYSWVIIQGAVADQIFRAPPYNLSPTSVGLLIGIAPLVGSAIGTILGGWMCDWVAQLMVKRNDGVYEPEFRLVVFVPTLITIIIGSFGLGMAIAGGLSIWVCAVFLGFLNFGVGVGCTGIVAYSNDVCQHRAADAFGVTMLVKSAFAFGLTFMLNDYYAEHGAKAFFFTWGALTSGTILTTIPLYIFGKQIRASVKI</sequence>
<evidence type="ECO:0000256" key="4">
    <source>
        <dbReference type="ARBA" id="ARBA00023136"/>
    </source>
</evidence>
<reference evidence="8 9" key="1">
    <citation type="journal article" date="2009" name="PLoS Genet.">
        <title>The genome of Nectria haematococca: contribution of supernumerary chromosomes to gene expansion.</title>
        <authorList>
            <person name="Coleman J.J."/>
            <person name="Rounsley S.D."/>
            <person name="Rodriguez-Carres M."/>
            <person name="Kuo A."/>
            <person name="Wasmann C.C."/>
            <person name="Grimwood J."/>
            <person name="Schmutz J."/>
            <person name="Taga M."/>
            <person name="White G.J."/>
            <person name="Zhou S."/>
            <person name="Schwartz D.C."/>
            <person name="Freitag M."/>
            <person name="Ma L.J."/>
            <person name="Danchin E.G."/>
            <person name="Henrissat B."/>
            <person name="Coutinho P.M."/>
            <person name="Nelson D.R."/>
            <person name="Straney D."/>
            <person name="Napoli C.A."/>
            <person name="Barker B.M."/>
            <person name="Gribskov M."/>
            <person name="Rep M."/>
            <person name="Kroken S."/>
            <person name="Molnar I."/>
            <person name="Rensing C."/>
            <person name="Kennell J.C."/>
            <person name="Zamora J."/>
            <person name="Farman M.L."/>
            <person name="Selker E.U."/>
            <person name="Salamov A."/>
            <person name="Shapiro H."/>
            <person name="Pangilinan J."/>
            <person name="Lindquist E."/>
            <person name="Lamers C."/>
            <person name="Grigoriev I.V."/>
            <person name="Geiser D.M."/>
            <person name="Covert S.F."/>
            <person name="Temporini E."/>
            <person name="Vanetten H.D."/>
        </authorList>
    </citation>
    <scope>NUCLEOTIDE SEQUENCE [LARGE SCALE GENOMIC DNA]</scope>
    <source>
        <strain evidence="9">ATCC MYA-4622 / CBS 123669 / FGSC 9596 / NRRL 45880 / 77-13-4</strain>
    </source>
</reference>
<dbReference type="InParanoid" id="C7YVJ0"/>
<keyword evidence="4 6" id="KW-0472">Membrane</keyword>
<dbReference type="InterPro" id="IPR020846">
    <property type="entry name" value="MFS_dom"/>
</dbReference>
<dbReference type="Proteomes" id="UP000005206">
    <property type="component" value="Chromosome 1"/>
</dbReference>
<proteinExistence type="predicted"/>
<keyword evidence="5" id="KW-0325">Glycoprotein</keyword>
<dbReference type="OrthoDB" id="2585655at2759"/>
<keyword evidence="2 6" id="KW-0812">Transmembrane</keyword>
<name>C7YVJ0_FUSV7</name>
<feature type="transmembrane region" description="Helical" evidence="6">
    <location>
        <begin position="43"/>
        <end position="73"/>
    </location>
</feature>
<dbReference type="PANTHER" id="PTHR23502">
    <property type="entry name" value="MAJOR FACILITATOR SUPERFAMILY"/>
    <property type="match status" value="1"/>
</dbReference>
<evidence type="ECO:0000259" key="7">
    <source>
        <dbReference type="PROSITE" id="PS50850"/>
    </source>
</evidence>
<dbReference type="InterPro" id="IPR036259">
    <property type="entry name" value="MFS_trans_sf"/>
</dbReference>
<dbReference type="Pfam" id="PF07690">
    <property type="entry name" value="MFS_1"/>
    <property type="match status" value="1"/>
</dbReference>
<feature type="transmembrane region" description="Helical" evidence="6">
    <location>
        <begin position="172"/>
        <end position="193"/>
    </location>
</feature>
<dbReference type="Gene3D" id="1.20.1250.20">
    <property type="entry name" value="MFS general substrate transporter like domains"/>
    <property type="match status" value="1"/>
</dbReference>
<protein>
    <recommendedName>
        <fullName evidence="7">Major facilitator superfamily (MFS) profile domain-containing protein</fullName>
    </recommendedName>
</protein>
<organism evidence="8 9">
    <name type="scientific">Fusarium vanettenii (strain ATCC MYA-4622 / CBS 123669 / FGSC 9596 / NRRL 45880 / 77-13-4)</name>
    <name type="common">Fusarium solani subsp. pisi</name>
    <dbReference type="NCBI Taxonomy" id="660122"/>
    <lineage>
        <taxon>Eukaryota</taxon>
        <taxon>Fungi</taxon>
        <taxon>Dikarya</taxon>
        <taxon>Ascomycota</taxon>
        <taxon>Pezizomycotina</taxon>
        <taxon>Sordariomycetes</taxon>
        <taxon>Hypocreomycetidae</taxon>
        <taxon>Hypocreales</taxon>
        <taxon>Nectriaceae</taxon>
        <taxon>Fusarium</taxon>
        <taxon>Fusarium solani species complex</taxon>
        <taxon>Fusarium vanettenii</taxon>
    </lineage>
</organism>
<keyword evidence="3 6" id="KW-1133">Transmembrane helix</keyword>
<dbReference type="GeneID" id="9677292"/>
<dbReference type="GO" id="GO:0022857">
    <property type="term" value="F:transmembrane transporter activity"/>
    <property type="evidence" value="ECO:0007669"/>
    <property type="project" value="InterPro"/>
</dbReference>
<feature type="transmembrane region" description="Helical" evidence="6">
    <location>
        <begin position="368"/>
        <end position="387"/>
    </location>
</feature>
<comment type="subcellular location">
    <subcellularLocation>
        <location evidence="1">Membrane</location>
        <topology evidence="1">Multi-pass membrane protein</topology>
    </subcellularLocation>
</comment>
<accession>C7YVJ0</accession>
<dbReference type="SUPFAM" id="SSF103473">
    <property type="entry name" value="MFS general substrate transporter"/>
    <property type="match status" value="1"/>
</dbReference>
<dbReference type="RefSeq" id="XP_003049516.1">
    <property type="nucleotide sequence ID" value="XM_003049470.1"/>
</dbReference>
<keyword evidence="9" id="KW-1185">Reference proteome</keyword>
<dbReference type="GO" id="GO:0005886">
    <property type="term" value="C:plasma membrane"/>
    <property type="evidence" value="ECO:0007669"/>
    <property type="project" value="TreeGrafter"/>
</dbReference>
<feature type="transmembrane region" description="Helical" evidence="6">
    <location>
        <begin position="393"/>
        <end position="419"/>
    </location>
</feature>
<evidence type="ECO:0000256" key="6">
    <source>
        <dbReference type="SAM" id="Phobius"/>
    </source>
</evidence>
<evidence type="ECO:0000313" key="9">
    <source>
        <dbReference type="Proteomes" id="UP000005206"/>
    </source>
</evidence>
<feature type="transmembrane region" description="Helical" evidence="6">
    <location>
        <begin position="139"/>
        <end position="160"/>
    </location>
</feature>
<feature type="transmembrane region" description="Helical" evidence="6">
    <location>
        <begin position="286"/>
        <end position="303"/>
    </location>
</feature>
<dbReference type="HOGENOM" id="CLU_008455_13_0_1"/>
<feature type="transmembrane region" description="Helical" evidence="6">
    <location>
        <begin position="79"/>
        <end position="97"/>
    </location>
</feature>
<feature type="domain" description="Major facilitator superfamily (MFS) profile" evidence="7">
    <location>
        <begin position="44"/>
        <end position="485"/>
    </location>
</feature>
<feature type="transmembrane region" description="Helical" evidence="6">
    <location>
        <begin position="323"/>
        <end position="347"/>
    </location>
</feature>
<gene>
    <name evidence="8" type="ORF">NECHADRAFT_89568</name>
</gene>
<evidence type="ECO:0000256" key="3">
    <source>
        <dbReference type="ARBA" id="ARBA00022989"/>
    </source>
</evidence>
<dbReference type="PROSITE" id="PS50850">
    <property type="entry name" value="MFS"/>
    <property type="match status" value="1"/>
</dbReference>
<feature type="transmembrane region" description="Helical" evidence="6">
    <location>
        <begin position="462"/>
        <end position="483"/>
    </location>
</feature>
<feature type="transmembrane region" description="Helical" evidence="6">
    <location>
        <begin position="109"/>
        <end position="127"/>
    </location>
</feature>
<evidence type="ECO:0000256" key="1">
    <source>
        <dbReference type="ARBA" id="ARBA00004141"/>
    </source>
</evidence>
<evidence type="ECO:0000256" key="5">
    <source>
        <dbReference type="ARBA" id="ARBA00023180"/>
    </source>
</evidence>
<dbReference type="eggNOG" id="KOG0255">
    <property type="taxonomic scope" value="Eukaryota"/>
</dbReference>
<evidence type="ECO:0000256" key="2">
    <source>
        <dbReference type="ARBA" id="ARBA00022692"/>
    </source>
</evidence>
<dbReference type="VEuPathDB" id="FungiDB:NECHADRAFT_89568"/>
<dbReference type="InterPro" id="IPR011701">
    <property type="entry name" value="MFS"/>
</dbReference>
<dbReference type="OMA" id="PYNMSTV"/>